<dbReference type="SUPFAM" id="SSF55729">
    <property type="entry name" value="Acyl-CoA N-acyltransferases (Nat)"/>
    <property type="match status" value="1"/>
</dbReference>
<dbReference type="PANTHER" id="PTHR10545:SF29">
    <property type="entry name" value="GH14572P-RELATED"/>
    <property type="match status" value="1"/>
</dbReference>
<dbReference type="CDD" id="cd04301">
    <property type="entry name" value="NAT_SF"/>
    <property type="match status" value="1"/>
</dbReference>
<keyword evidence="2 5" id="KW-0808">Transferase</keyword>
<dbReference type="PANTHER" id="PTHR10545">
    <property type="entry name" value="DIAMINE N-ACETYLTRANSFERASE"/>
    <property type="match status" value="1"/>
</dbReference>
<evidence type="ECO:0000256" key="2">
    <source>
        <dbReference type="ARBA" id="ARBA00022679"/>
    </source>
</evidence>
<dbReference type="Gene3D" id="3.40.630.30">
    <property type="match status" value="1"/>
</dbReference>
<organism evidence="5 6">
    <name type="scientific">Terriglobus roseus</name>
    <dbReference type="NCBI Taxonomy" id="392734"/>
    <lineage>
        <taxon>Bacteria</taxon>
        <taxon>Pseudomonadati</taxon>
        <taxon>Acidobacteriota</taxon>
        <taxon>Terriglobia</taxon>
        <taxon>Terriglobales</taxon>
        <taxon>Acidobacteriaceae</taxon>
        <taxon>Terriglobus</taxon>
    </lineage>
</organism>
<protein>
    <submittedName>
        <fullName evidence="5">Acetyltransferase (GNAT) family protein</fullName>
    </submittedName>
</protein>
<evidence type="ECO:0000313" key="6">
    <source>
        <dbReference type="Proteomes" id="UP000182427"/>
    </source>
</evidence>
<accession>A0A1G7QHG9</accession>
<keyword evidence="3" id="KW-0012">Acyltransferase</keyword>
<dbReference type="FunFam" id="3.40.630.30:FF:000064">
    <property type="entry name" value="GNAT family acetyltransferase"/>
    <property type="match status" value="1"/>
</dbReference>
<sequence>MLKVRLLRNNRKRHMPNDLILRDAVPTDAPAILALIRDLAIYEKEPHAVIATEEDILRDGFGPQPYFRCIMAEWQGQTAGFALYFFQYSTWEGSPALYLEDLFVRESFRKRGIGAALFQRLAQIALERNCTRFQWECLDWNQPALDFYEASGAKVLREWLNLRVTGEELKRLAGTSA</sequence>
<feature type="domain" description="N-acetyltransferase" evidence="4">
    <location>
        <begin position="19"/>
        <end position="173"/>
    </location>
</feature>
<evidence type="ECO:0000256" key="3">
    <source>
        <dbReference type="ARBA" id="ARBA00023315"/>
    </source>
</evidence>
<evidence type="ECO:0000259" key="4">
    <source>
        <dbReference type="PROSITE" id="PS51186"/>
    </source>
</evidence>
<dbReference type="PROSITE" id="PS51186">
    <property type="entry name" value="GNAT"/>
    <property type="match status" value="1"/>
</dbReference>
<dbReference type="GO" id="GO:0008080">
    <property type="term" value="F:N-acetyltransferase activity"/>
    <property type="evidence" value="ECO:0007669"/>
    <property type="project" value="UniProtKB-ARBA"/>
</dbReference>
<gene>
    <name evidence="5" type="ORF">SAMN05444167_3873</name>
</gene>
<dbReference type="InterPro" id="IPR016181">
    <property type="entry name" value="Acyl_CoA_acyltransferase"/>
</dbReference>
<comment type="similarity">
    <text evidence="1">Belongs to the acetyltransferase family.</text>
</comment>
<dbReference type="Pfam" id="PF00583">
    <property type="entry name" value="Acetyltransf_1"/>
    <property type="match status" value="1"/>
</dbReference>
<proteinExistence type="inferred from homology"/>
<dbReference type="InterPro" id="IPR000182">
    <property type="entry name" value="GNAT_dom"/>
</dbReference>
<name>A0A1G7QHG9_9BACT</name>
<reference evidence="5 6" key="1">
    <citation type="submission" date="2016-10" db="EMBL/GenBank/DDBJ databases">
        <authorList>
            <person name="de Groot N.N."/>
        </authorList>
    </citation>
    <scope>NUCLEOTIDE SEQUENCE [LARGE SCALE GENOMIC DNA]</scope>
    <source>
        <strain evidence="5 6">GAS232</strain>
    </source>
</reference>
<evidence type="ECO:0000256" key="1">
    <source>
        <dbReference type="ARBA" id="ARBA00008694"/>
    </source>
</evidence>
<dbReference type="AlphaFoldDB" id="A0A1G7QHG9"/>
<evidence type="ECO:0000313" key="5">
    <source>
        <dbReference type="EMBL" id="SDF97926.1"/>
    </source>
</evidence>
<dbReference type="Proteomes" id="UP000182427">
    <property type="component" value="Chromosome I"/>
</dbReference>
<keyword evidence="6" id="KW-1185">Reference proteome</keyword>
<dbReference type="InterPro" id="IPR051016">
    <property type="entry name" value="Diverse_Substrate_AcTransf"/>
</dbReference>
<dbReference type="EMBL" id="LT629690">
    <property type="protein sequence ID" value="SDF97926.1"/>
    <property type="molecule type" value="Genomic_DNA"/>
</dbReference>